<organism evidence="2 3">
    <name type="scientific">Strongylus vulgaris</name>
    <name type="common">Blood worm</name>
    <dbReference type="NCBI Taxonomy" id="40348"/>
    <lineage>
        <taxon>Eukaryota</taxon>
        <taxon>Metazoa</taxon>
        <taxon>Ecdysozoa</taxon>
        <taxon>Nematoda</taxon>
        <taxon>Chromadorea</taxon>
        <taxon>Rhabditida</taxon>
        <taxon>Rhabditina</taxon>
        <taxon>Rhabditomorpha</taxon>
        <taxon>Strongyloidea</taxon>
        <taxon>Strongylidae</taxon>
        <taxon>Strongylus</taxon>
    </lineage>
</organism>
<evidence type="ECO:0000256" key="1">
    <source>
        <dbReference type="SAM" id="MobiDB-lite"/>
    </source>
</evidence>
<dbReference type="AlphaFoldDB" id="A0A3P7LGE5"/>
<dbReference type="EMBL" id="UYYB01101397">
    <property type="protein sequence ID" value="VDM78248.1"/>
    <property type="molecule type" value="Genomic_DNA"/>
</dbReference>
<feature type="compositionally biased region" description="Basic and acidic residues" evidence="1">
    <location>
        <begin position="65"/>
        <end position="78"/>
    </location>
</feature>
<keyword evidence="3" id="KW-1185">Reference proteome</keyword>
<feature type="region of interest" description="Disordered" evidence="1">
    <location>
        <begin position="56"/>
        <end position="93"/>
    </location>
</feature>
<name>A0A3P7LGE5_STRVU</name>
<reference evidence="2 3" key="1">
    <citation type="submission" date="2018-11" db="EMBL/GenBank/DDBJ databases">
        <authorList>
            <consortium name="Pathogen Informatics"/>
        </authorList>
    </citation>
    <scope>NUCLEOTIDE SEQUENCE [LARGE SCALE GENOMIC DNA]</scope>
</reference>
<sequence length="115" mass="13022">MNAERSRAKTEFTALKKIADDAEEMLKTTTQELKKKETTWKADKSNLEREIASLKKQVQACRNGEGSEHEDKASVHDSDTDDPPSSLARHESDKITVIDLKKELALYEKKANSYP</sequence>
<dbReference type="OrthoDB" id="5871694at2759"/>
<protein>
    <submittedName>
        <fullName evidence="2">Uncharacterized protein</fullName>
    </submittedName>
</protein>
<proteinExistence type="predicted"/>
<evidence type="ECO:0000313" key="2">
    <source>
        <dbReference type="EMBL" id="VDM78248.1"/>
    </source>
</evidence>
<dbReference type="Proteomes" id="UP000270094">
    <property type="component" value="Unassembled WGS sequence"/>
</dbReference>
<gene>
    <name evidence="2" type="ORF">SVUK_LOCUS13246</name>
</gene>
<evidence type="ECO:0000313" key="3">
    <source>
        <dbReference type="Proteomes" id="UP000270094"/>
    </source>
</evidence>
<accession>A0A3P7LGE5</accession>